<sequence>MRVTEAGKNKRIIQMNGPLLINFSTRLPEAVAQLNKAIVASL</sequence>
<dbReference type="EMBL" id="ACHB01000021">
    <property type="protein sequence ID" value="EEI93469.1"/>
    <property type="molecule type" value="Genomic_DNA"/>
</dbReference>
<evidence type="ECO:0000313" key="2">
    <source>
        <dbReference type="Proteomes" id="UP000006241"/>
    </source>
</evidence>
<name>C2FU91_SPHSI</name>
<proteinExistence type="predicted"/>
<dbReference type="AlphaFoldDB" id="C2FU91"/>
<dbReference type="HOGENOM" id="CLU_3258010_0_0_10"/>
<organism evidence="1 2">
    <name type="scientific">Sphingobacterium spiritivorum ATCC 33300</name>
    <dbReference type="NCBI Taxonomy" id="525372"/>
    <lineage>
        <taxon>Bacteria</taxon>
        <taxon>Pseudomonadati</taxon>
        <taxon>Bacteroidota</taxon>
        <taxon>Sphingobacteriia</taxon>
        <taxon>Sphingobacteriales</taxon>
        <taxon>Sphingobacteriaceae</taxon>
        <taxon>Sphingobacterium</taxon>
    </lineage>
</organism>
<accession>C2FU91</accession>
<protein>
    <submittedName>
        <fullName evidence="1">Uncharacterized protein</fullName>
    </submittedName>
</protein>
<dbReference type="Gene3D" id="3.40.50.1980">
    <property type="entry name" value="Nitrogenase molybdenum iron protein domain"/>
    <property type="match status" value="1"/>
</dbReference>
<evidence type="ECO:0000313" key="1">
    <source>
        <dbReference type="EMBL" id="EEI93469.1"/>
    </source>
</evidence>
<dbReference type="Proteomes" id="UP000006241">
    <property type="component" value="Unassembled WGS sequence"/>
</dbReference>
<gene>
    <name evidence="1" type="ORF">HMPREF0765_0897</name>
</gene>
<reference evidence="1 2" key="1">
    <citation type="submission" date="2009-01" db="EMBL/GenBank/DDBJ databases">
        <authorList>
            <person name="Qin X."/>
            <person name="Bachman B."/>
            <person name="Battles P."/>
            <person name="Bell A."/>
            <person name="Bess C."/>
            <person name="Bickham C."/>
            <person name="Chaboub L."/>
            <person name="Chen D."/>
            <person name="Coyle M."/>
            <person name="Deiros D.R."/>
            <person name="Dinh H."/>
            <person name="Forbes L."/>
            <person name="Fowler G."/>
            <person name="Francisco L."/>
            <person name="Fu Q."/>
            <person name="Gubbala S."/>
            <person name="Hale W."/>
            <person name="Han Y."/>
            <person name="Hemphill L."/>
            <person name="Highlander S.K."/>
            <person name="Hirani K."/>
            <person name="Hogues M."/>
            <person name="Jackson L."/>
            <person name="Jakkamsetti A."/>
            <person name="Javaid M."/>
            <person name="Jiang H."/>
            <person name="Korchina V."/>
            <person name="Kovar C."/>
            <person name="Lara F."/>
            <person name="Lee S."/>
            <person name="Mata R."/>
            <person name="Mathew T."/>
            <person name="Moen C."/>
            <person name="Morales K."/>
            <person name="Munidasa M."/>
            <person name="Nazareth L."/>
            <person name="Ngo R."/>
            <person name="Nguyen L."/>
            <person name="Okwuonu G."/>
            <person name="Ongeri F."/>
            <person name="Patil S."/>
            <person name="Petrosino J."/>
            <person name="Pham C."/>
            <person name="Pham P."/>
            <person name="Pu L.-L."/>
            <person name="Puazo M."/>
            <person name="Raj R."/>
            <person name="Reid J."/>
            <person name="Rouhana J."/>
            <person name="Saada N."/>
            <person name="Shang Y."/>
            <person name="Simmons D."/>
            <person name="Thornton R."/>
            <person name="Warren J."/>
            <person name="Weissenberger G."/>
            <person name="Zhang J."/>
            <person name="Zhang L."/>
            <person name="Zhou C."/>
            <person name="Zhu D."/>
            <person name="Muzny D."/>
            <person name="Worley K."/>
            <person name="Gibbs R."/>
        </authorList>
    </citation>
    <scope>NUCLEOTIDE SEQUENCE [LARGE SCALE GENOMIC DNA]</scope>
    <source>
        <strain evidence="1 2">ATCC 33300</strain>
    </source>
</reference>
<comment type="caution">
    <text evidence="1">The sequence shown here is derived from an EMBL/GenBank/DDBJ whole genome shotgun (WGS) entry which is preliminary data.</text>
</comment>